<dbReference type="InterPro" id="IPR018109">
    <property type="entry name" value="Folylpolyglutamate_synth_CS"/>
</dbReference>
<dbReference type="GO" id="GO:0005829">
    <property type="term" value="C:cytosol"/>
    <property type="evidence" value="ECO:0007669"/>
    <property type="project" value="TreeGrafter"/>
</dbReference>
<feature type="binding site" evidence="18">
    <location>
        <position position="367"/>
    </location>
    <ligand>
        <name>ATP</name>
        <dbReference type="ChEBI" id="CHEBI:30616"/>
    </ligand>
</feature>
<evidence type="ECO:0000256" key="12">
    <source>
        <dbReference type="ARBA" id="ARBA00022840"/>
    </source>
</evidence>
<evidence type="ECO:0000256" key="3">
    <source>
        <dbReference type="ARBA" id="ARBA00004496"/>
    </source>
</evidence>
<evidence type="ECO:0000256" key="7">
    <source>
        <dbReference type="ARBA" id="ARBA00022563"/>
    </source>
</evidence>
<evidence type="ECO:0000256" key="6">
    <source>
        <dbReference type="ARBA" id="ARBA00022490"/>
    </source>
</evidence>
<dbReference type="PANTHER" id="PTHR11136:SF5">
    <property type="entry name" value="FOLYLPOLYGLUTAMATE SYNTHASE, MITOCHONDRIAL"/>
    <property type="match status" value="1"/>
</dbReference>
<accession>A0AAW1D0C0</accession>
<comment type="pathway">
    <text evidence="4 17">Cofactor biosynthesis; tetrahydrofolylpolyglutamate biosynthesis.</text>
</comment>
<dbReference type="InterPro" id="IPR036615">
    <property type="entry name" value="Mur_ligase_C_dom_sf"/>
</dbReference>
<dbReference type="EC" id="6.3.2.17" evidence="17"/>
<keyword evidence="13 19" id="KW-0460">Magnesium</keyword>
<keyword evidence="14" id="KW-0496">Mitochondrion</keyword>
<comment type="function">
    <text evidence="17">Catalyzes conversion of folates to polyglutamate derivatives allowing concentration of folate compounds in the cell and the intracellular retention of these cofactors, which are important substrates for most of the folate-dependent enzymes that are involved in one-carbon transfer reactions involved in purine, pyrimidine and amino acid synthesis.</text>
</comment>
<organism evidence="20 21">
    <name type="scientific">Rhynocoris fuscipes</name>
    <dbReference type="NCBI Taxonomy" id="488301"/>
    <lineage>
        <taxon>Eukaryota</taxon>
        <taxon>Metazoa</taxon>
        <taxon>Ecdysozoa</taxon>
        <taxon>Arthropoda</taxon>
        <taxon>Hexapoda</taxon>
        <taxon>Insecta</taxon>
        <taxon>Pterygota</taxon>
        <taxon>Neoptera</taxon>
        <taxon>Paraneoptera</taxon>
        <taxon>Hemiptera</taxon>
        <taxon>Heteroptera</taxon>
        <taxon>Panheteroptera</taxon>
        <taxon>Cimicomorpha</taxon>
        <taxon>Reduviidae</taxon>
        <taxon>Harpactorinae</taxon>
        <taxon>Harpactorini</taxon>
        <taxon>Rhynocoris</taxon>
    </lineage>
</organism>
<dbReference type="Proteomes" id="UP001461498">
    <property type="component" value="Unassembled WGS sequence"/>
</dbReference>
<dbReference type="GO" id="GO:0004326">
    <property type="term" value="F:tetrahydrofolylpolyglutamate synthase activity"/>
    <property type="evidence" value="ECO:0007669"/>
    <property type="project" value="UniProtKB-EC"/>
</dbReference>
<keyword evidence="11" id="KW-0999">Mitochondrion inner membrane</keyword>
<feature type="binding site" evidence="19">
    <location>
        <position position="221"/>
    </location>
    <ligand>
        <name>Mg(2+)</name>
        <dbReference type="ChEBI" id="CHEBI:18420"/>
        <label>1</label>
    </ligand>
</feature>
<dbReference type="GO" id="GO:0005743">
    <property type="term" value="C:mitochondrial inner membrane"/>
    <property type="evidence" value="ECO:0007669"/>
    <property type="project" value="UniProtKB-SubCell"/>
</dbReference>
<evidence type="ECO:0000256" key="8">
    <source>
        <dbReference type="ARBA" id="ARBA00022598"/>
    </source>
</evidence>
<keyword evidence="8 17" id="KW-0436">Ligase</keyword>
<dbReference type="Gene3D" id="3.40.1190.10">
    <property type="entry name" value="Mur-like, catalytic domain"/>
    <property type="match status" value="1"/>
</dbReference>
<keyword evidence="21" id="KW-1185">Reference proteome</keyword>
<evidence type="ECO:0000256" key="13">
    <source>
        <dbReference type="ARBA" id="ARBA00022842"/>
    </source>
</evidence>
<evidence type="ECO:0000256" key="17">
    <source>
        <dbReference type="PIRNR" id="PIRNR038895"/>
    </source>
</evidence>
<evidence type="ECO:0000256" key="4">
    <source>
        <dbReference type="ARBA" id="ARBA00005150"/>
    </source>
</evidence>
<keyword evidence="15" id="KW-0472">Membrane</keyword>
<evidence type="ECO:0000256" key="1">
    <source>
        <dbReference type="ARBA" id="ARBA00004273"/>
    </source>
</evidence>
<comment type="catalytic activity">
    <reaction evidence="16 17">
        <text>(6S)-5,6,7,8-tetrahydrofolyl-(gamma-L-Glu)(n) + L-glutamate + ATP = (6S)-5,6,7,8-tetrahydrofolyl-(gamma-L-Glu)(n+1) + ADP + phosphate + H(+)</text>
        <dbReference type="Rhea" id="RHEA:10580"/>
        <dbReference type="Rhea" id="RHEA-COMP:14738"/>
        <dbReference type="Rhea" id="RHEA-COMP:14740"/>
        <dbReference type="ChEBI" id="CHEBI:15378"/>
        <dbReference type="ChEBI" id="CHEBI:29985"/>
        <dbReference type="ChEBI" id="CHEBI:30616"/>
        <dbReference type="ChEBI" id="CHEBI:43474"/>
        <dbReference type="ChEBI" id="CHEBI:141005"/>
        <dbReference type="ChEBI" id="CHEBI:456216"/>
        <dbReference type="EC" id="6.3.2.17"/>
    </reaction>
</comment>
<dbReference type="SUPFAM" id="SSF53623">
    <property type="entry name" value="MurD-like peptide ligases, catalytic domain"/>
    <property type="match status" value="1"/>
</dbReference>
<dbReference type="PANTHER" id="PTHR11136">
    <property type="entry name" value="FOLYLPOLYGLUTAMATE SYNTHASE-RELATED"/>
    <property type="match status" value="1"/>
</dbReference>
<evidence type="ECO:0000313" key="21">
    <source>
        <dbReference type="Proteomes" id="UP001461498"/>
    </source>
</evidence>
<keyword evidence="9 19" id="KW-0479">Metal-binding</keyword>
<protein>
    <recommendedName>
        <fullName evidence="17">Folylpolyglutamate synthase</fullName>
        <ecNumber evidence="17">6.3.2.17</ecNumber>
    </recommendedName>
    <alternativeName>
        <fullName evidence="17">Folylpoly-gamma-glutamate synthetase</fullName>
    </alternativeName>
    <alternativeName>
        <fullName evidence="17">Tetrahydrofolylpolyglutamate synthase</fullName>
    </alternativeName>
</protein>
<proteinExistence type="inferred from homology"/>
<comment type="cofactor">
    <cofactor evidence="17">
        <name>a monovalent cation</name>
        <dbReference type="ChEBI" id="CHEBI:60242"/>
    </cofactor>
    <text evidence="17">A monovalent cation.</text>
</comment>
<dbReference type="GO" id="GO:0006730">
    <property type="term" value="P:one-carbon metabolic process"/>
    <property type="evidence" value="ECO:0007669"/>
    <property type="project" value="UniProtKB-KW"/>
</dbReference>
<keyword evidence="6" id="KW-0963">Cytoplasm</keyword>
<dbReference type="NCBIfam" id="TIGR01499">
    <property type="entry name" value="folC"/>
    <property type="match status" value="1"/>
</dbReference>
<evidence type="ECO:0000256" key="18">
    <source>
        <dbReference type="PIRSR" id="PIRSR038895-1"/>
    </source>
</evidence>
<dbReference type="GO" id="GO:0046872">
    <property type="term" value="F:metal ion binding"/>
    <property type="evidence" value="ECO:0007669"/>
    <property type="project" value="UniProtKB-KW"/>
</dbReference>
<evidence type="ECO:0000313" key="20">
    <source>
        <dbReference type="EMBL" id="KAK9504161.1"/>
    </source>
</evidence>
<dbReference type="GO" id="GO:0005759">
    <property type="term" value="C:mitochondrial matrix"/>
    <property type="evidence" value="ECO:0007669"/>
    <property type="project" value="UniProtKB-SubCell"/>
</dbReference>
<dbReference type="InterPro" id="IPR001645">
    <property type="entry name" value="Folylpolyglutamate_synth"/>
</dbReference>
<name>A0AAW1D0C0_9HEMI</name>
<comment type="subcellular location">
    <subcellularLocation>
        <location evidence="3">Cytoplasm</location>
    </subcellularLocation>
    <subcellularLocation>
        <location evidence="1">Mitochondrion inner membrane</location>
    </subcellularLocation>
    <subcellularLocation>
        <location evidence="2">Mitochondrion matrix</location>
    </subcellularLocation>
</comment>
<dbReference type="SUPFAM" id="SSF53244">
    <property type="entry name" value="MurD-like peptide ligases, peptide-binding domain"/>
    <property type="match status" value="1"/>
</dbReference>
<dbReference type="GO" id="GO:0005524">
    <property type="term" value="F:ATP binding"/>
    <property type="evidence" value="ECO:0007669"/>
    <property type="project" value="UniProtKB-KW"/>
</dbReference>
<evidence type="ECO:0000256" key="9">
    <source>
        <dbReference type="ARBA" id="ARBA00022723"/>
    </source>
</evidence>
<gene>
    <name evidence="20" type="ORF">O3M35_010553</name>
</gene>
<dbReference type="AlphaFoldDB" id="A0AAW1D0C0"/>
<comment type="caution">
    <text evidence="20">The sequence shown here is derived from an EMBL/GenBank/DDBJ whole genome shotgun (WGS) entry which is preliminary data.</text>
</comment>
<dbReference type="Gene3D" id="3.90.190.20">
    <property type="entry name" value="Mur ligase, C-terminal domain"/>
    <property type="match status" value="1"/>
</dbReference>
<evidence type="ECO:0000256" key="19">
    <source>
        <dbReference type="PIRSR" id="PIRSR038895-2"/>
    </source>
</evidence>
<keyword evidence="10 18" id="KW-0547">Nucleotide-binding</keyword>
<dbReference type="InterPro" id="IPR023600">
    <property type="entry name" value="Folylpolyglutamate_synth_euk"/>
</dbReference>
<feature type="binding site" evidence="19">
    <location>
        <position position="152"/>
    </location>
    <ligand>
        <name>Mg(2+)</name>
        <dbReference type="ChEBI" id="CHEBI:18420"/>
        <label>1</label>
    </ligand>
</feature>
<evidence type="ECO:0000256" key="2">
    <source>
        <dbReference type="ARBA" id="ARBA00004305"/>
    </source>
</evidence>
<comment type="similarity">
    <text evidence="5 17">Belongs to the folylpolyglutamate synthase family.</text>
</comment>
<reference evidence="20 21" key="1">
    <citation type="submission" date="2022-12" db="EMBL/GenBank/DDBJ databases">
        <title>Chromosome-level genome assembly of true bugs.</title>
        <authorList>
            <person name="Ma L."/>
            <person name="Li H."/>
        </authorList>
    </citation>
    <scope>NUCLEOTIDE SEQUENCE [LARGE SCALE GENOMIC DNA]</scope>
    <source>
        <strain evidence="20">Lab_2022b</strain>
    </source>
</reference>
<evidence type="ECO:0000256" key="5">
    <source>
        <dbReference type="ARBA" id="ARBA00008276"/>
    </source>
</evidence>
<evidence type="ECO:0000256" key="15">
    <source>
        <dbReference type="ARBA" id="ARBA00023136"/>
    </source>
</evidence>
<dbReference type="PIRSF" id="PIRSF038895">
    <property type="entry name" value="FPGS"/>
    <property type="match status" value="1"/>
</dbReference>
<dbReference type="EMBL" id="JAPXFL010000007">
    <property type="protein sequence ID" value="KAK9504161.1"/>
    <property type="molecule type" value="Genomic_DNA"/>
</dbReference>
<dbReference type="PROSITE" id="PS01012">
    <property type="entry name" value="FOLYLPOLYGLU_SYNT_2"/>
    <property type="match status" value="1"/>
</dbReference>
<dbReference type="InterPro" id="IPR036565">
    <property type="entry name" value="Mur-like_cat_sf"/>
</dbReference>
<sequence length="536" mass="60082">MEAINSSILRIITMDRQKSIVLRVAFYAIRSYQSNFRNMTTAIQASKIKFSLKPQSSKEFQAYEEAIQALNKLQTNASVIREAVRRNEKKINQSLNVQLTNKYLKRCGIDLEEFERRIGVIHVTGTKGKGTTCALCESFLRANGYKTGLFTSPHLVNVSERIRVNGSPLLPDQFVRHFWSVYSILENNKDEEGDMPSYFKFLTVMAFSVFLKENVDVAIIEVGVGGELDCTNVLRKTPVVGITTLDLDHTQILGDNIESIAWQKAGIMKPGCRAFTAQGHVPSALDVLRKRAIEKKATLKVVPPLEQYQIDDTSILSPVVKLNASLAIQLTHAFINWNKGLNNDELFVGKLDEQTYKGLLSCWWPGRCQILKSKSMTFYLDGAHTSQSAQISAQWFHTSAPRDKRRVLIFNCTGGRDPVVLLKHLIDCSFDIAVFSTNITSNDGSPSDMVSVINTKSDMLIKCDQNRIVWQQLLESMDLSKTCESKIADSVTHALEIIQENLAQNEECHILITGSLHLVGSALAIINDREETNGYI</sequence>
<keyword evidence="7 17" id="KW-0554">One-carbon metabolism</keyword>
<evidence type="ECO:0000256" key="10">
    <source>
        <dbReference type="ARBA" id="ARBA00022741"/>
    </source>
</evidence>
<evidence type="ECO:0000256" key="11">
    <source>
        <dbReference type="ARBA" id="ARBA00022792"/>
    </source>
</evidence>
<feature type="binding site" evidence="19">
    <location>
        <position position="249"/>
    </location>
    <ligand>
        <name>Mg(2+)</name>
        <dbReference type="ChEBI" id="CHEBI:18420"/>
        <label>1</label>
    </ligand>
</feature>
<feature type="binding site" evidence="18">
    <location>
        <position position="381"/>
    </location>
    <ligand>
        <name>ATP</name>
        <dbReference type="ChEBI" id="CHEBI:30616"/>
    </ligand>
</feature>
<evidence type="ECO:0000256" key="16">
    <source>
        <dbReference type="ARBA" id="ARBA00047493"/>
    </source>
</evidence>
<keyword evidence="12 18" id="KW-0067">ATP-binding</keyword>
<evidence type="ECO:0000256" key="14">
    <source>
        <dbReference type="ARBA" id="ARBA00023128"/>
    </source>
</evidence>